<evidence type="ECO:0000256" key="1">
    <source>
        <dbReference type="SAM" id="Phobius"/>
    </source>
</evidence>
<evidence type="ECO:0008006" key="4">
    <source>
        <dbReference type="Google" id="ProtNLM"/>
    </source>
</evidence>
<reference evidence="2 3" key="1">
    <citation type="submission" date="2024-11" db="EMBL/GenBank/DDBJ databases">
        <title>Chromosome-level genome assembly of the freshwater bivalve Anodonta woodiana.</title>
        <authorList>
            <person name="Chen X."/>
        </authorList>
    </citation>
    <scope>NUCLEOTIDE SEQUENCE [LARGE SCALE GENOMIC DNA]</scope>
    <source>
        <strain evidence="2">MN2024</strain>
        <tissue evidence="2">Gills</tissue>
    </source>
</reference>
<organism evidence="2 3">
    <name type="scientific">Sinanodonta woodiana</name>
    <name type="common">Chinese pond mussel</name>
    <name type="synonym">Anodonta woodiana</name>
    <dbReference type="NCBI Taxonomy" id="1069815"/>
    <lineage>
        <taxon>Eukaryota</taxon>
        <taxon>Metazoa</taxon>
        <taxon>Spiralia</taxon>
        <taxon>Lophotrochozoa</taxon>
        <taxon>Mollusca</taxon>
        <taxon>Bivalvia</taxon>
        <taxon>Autobranchia</taxon>
        <taxon>Heteroconchia</taxon>
        <taxon>Palaeoheterodonta</taxon>
        <taxon>Unionida</taxon>
        <taxon>Unionoidea</taxon>
        <taxon>Unionidae</taxon>
        <taxon>Unioninae</taxon>
        <taxon>Sinanodonta</taxon>
    </lineage>
</organism>
<name>A0ABD3T414_SINWO</name>
<protein>
    <recommendedName>
        <fullName evidence="4">TNFR-Cys domain-containing protein</fullName>
    </recommendedName>
</protein>
<dbReference type="Gene3D" id="2.60.220.30">
    <property type="match status" value="1"/>
</dbReference>
<dbReference type="EMBL" id="JBJQND010000019">
    <property type="protein sequence ID" value="KAL3831356.1"/>
    <property type="molecule type" value="Genomic_DNA"/>
</dbReference>
<feature type="transmembrane region" description="Helical" evidence="1">
    <location>
        <begin position="234"/>
        <end position="254"/>
    </location>
</feature>
<evidence type="ECO:0000313" key="2">
    <source>
        <dbReference type="EMBL" id="KAL3831356.1"/>
    </source>
</evidence>
<keyword evidence="1" id="KW-0472">Membrane</keyword>
<sequence>MCVHCMTKERNISAENMAVERDNIDEKPRLRWKYRHHLSDLLEACDWFTQYKNCSRLQKKLVKLESQFKSKLENQQKYKLTTECGTIDTRSSICCIDKLYTKQYGKSTSCCGMYMYDSSQEMCCQNITADKQDCCRIDTTCYSCKHGIIKAHFDVDSSICCEGIIYNFSDVGRDVRCCGNAIHRGNTDCFNDPYTKSVRRRSTRSIVSTEHYAASIPNFKENSETEPGMSLSNIATLSVIAIFTAVIAVLVFFFKRKSMLRPKYALNLNLDISEPGSMNSKDPSFGKMVVDENTLIEYRKDGRHCMICSEIQSADYTDGDILEGNTCVCCLDDGQTLNHEYYSTSHCIENASNVLSKNMLPSILSEDRPEEIADNQLKMLNMFGDECTFNRVIGASRLELKDPIRKNENIEKSWFAKIDLDRISFTSVKSSITVTLSECQSDDLMRDFTDEEYHSGHDAYFEQRDTCNDGLRHQIPCNEINISAGLAKDVSTDTKNLTGSIWRDVGSMTDNHIKKLNIFGEDWALHVELIIPNGVFDMFSTSEVYGSVYTKISALRRKFDLSENEEIVGPGVEFWFPSITKFNKYAIVKIPYFGDDDISVYWFPSNICSSENLTLQKLALKSKYNNANQDMYYKIGGDGFVYIYTKHFSGFLCTRCSCRKCHATHRRELTLYGVVFASYRYIDKGRQVRIRLYIADGKAKLCDFLQEYVSLESSQGRELIETTEIGLVPDELESGDILSMRLEVMDDEDGQWIHKKKGSGQPLKPEVQCLQLSKIVRCCRQDDYPTFVEWFLENVNSGTKINFQCFIDIDVTTVTNNRNVPASESTSSCSTIIIDDLRMQKGEEEDLKRCEKVRRTLSRLLDSKTGNTFLQELGVDTSLTSAREKLNDGYLENMLLLCQNKFYPGRFLAMTESIIRKLNIPHILEELGSCYLHECVSGKAVHTSSSSSQRVLVDECLANESYVCAELSHGCPISSGPAHIPVEVNHYLTTKSRDTIRALVHPMNHVTLDLEGSFSDEEDTSVSKLQLT</sequence>
<dbReference type="Proteomes" id="UP001634394">
    <property type="component" value="Unassembled WGS sequence"/>
</dbReference>
<proteinExistence type="predicted"/>
<keyword evidence="1" id="KW-1133">Transmembrane helix</keyword>
<comment type="caution">
    <text evidence="2">The sequence shown here is derived from an EMBL/GenBank/DDBJ whole genome shotgun (WGS) entry which is preliminary data.</text>
</comment>
<keyword evidence="1" id="KW-0812">Transmembrane</keyword>
<dbReference type="AlphaFoldDB" id="A0ABD3T414"/>
<evidence type="ECO:0000313" key="3">
    <source>
        <dbReference type="Proteomes" id="UP001634394"/>
    </source>
</evidence>
<gene>
    <name evidence="2" type="ORF">ACJMK2_023109</name>
</gene>
<keyword evidence="3" id="KW-1185">Reference proteome</keyword>
<accession>A0ABD3T414</accession>